<keyword evidence="2" id="KW-1185">Reference proteome</keyword>
<protein>
    <submittedName>
        <fullName evidence="1">Uncharacterized protein</fullName>
    </submittedName>
</protein>
<dbReference type="AlphaFoldDB" id="A0A9P0LAC2"/>
<evidence type="ECO:0000313" key="2">
    <source>
        <dbReference type="Proteomes" id="UP001152888"/>
    </source>
</evidence>
<dbReference type="Proteomes" id="UP001152888">
    <property type="component" value="Unassembled WGS sequence"/>
</dbReference>
<accession>A0A9P0LAC2</accession>
<comment type="caution">
    <text evidence="1">The sequence shown here is derived from an EMBL/GenBank/DDBJ whole genome shotgun (WGS) entry which is preliminary data.</text>
</comment>
<organism evidence="1 2">
    <name type="scientific">Acanthoscelides obtectus</name>
    <name type="common">Bean weevil</name>
    <name type="synonym">Bruchus obtectus</name>
    <dbReference type="NCBI Taxonomy" id="200917"/>
    <lineage>
        <taxon>Eukaryota</taxon>
        <taxon>Metazoa</taxon>
        <taxon>Ecdysozoa</taxon>
        <taxon>Arthropoda</taxon>
        <taxon>Hexapoda</taxon>
        <taxon>Insecta</taxon>
        <taxon>Pterygota</taxon>
        <taxon>Neoptera</taxon>
        <taxon>Endopterygota</taxon>
        <taxon>Coleoptera</taxon>
        <taxon>Polyphaga</taxon>
        <taxon>Cucujiformia</taxon>
        <taxon>Chrysomeloidea</taxon>
        <taxon>Chrysomelidae</taxon>
        <taxon>Bruchinae</taxon>
        <taxon>Bruchini</taxon>
        <taxon>Acanthoscelides</taxon>
    </lineage>
</organism>
<proteinExistence type="predicted"/>
<dbReference type="EMBL" id="CAKOFQ010007095">
    <property type="protein sequence ID" value="CAH1990684.1"/>
    <property type="molecule type" value="Genomic_DNA"/>
</dbReference>
<gene>
    <name evidence="1" type="ORF">ACAOBT_LOCUS19817</name>
</gene>
<sequence>MIVLCSLNHNIKWVPRLSGSFSPIEIGTHDESYQYNKICSWHRAILYHRSFQWNHRKFDTRSYKQSEFY</sequence>
<reference evidence="1" key="1">
    <citation type="submission" date="2022-03" db="EMBL/GenBank/DDBJ databases">
        <authorList>
            <person name="Sayadi A."/>
        </authorList>
    </citation>
    <scope>NUCLEOTIDE SEQUENCE</scope>
</reference>
<evidence type="ECO:0000313" key="1">
    <source>
        <dbReference type="EMBL" id="CAH1990684.1"/>
    </source>
</evidence>
<name>A0A9P0LAC2_ACAOB</name>